<evidence type="ECO:0000256" key="2">
    <source>
        <dbReference type="ARBA" id="ARBA00022833"/>
    </source>
</evidence>
<dbReference type="SUPFAM" id="SSF54236">
    <property type="entry name" value="Ubiquitin-like"/>
    <property type="match status" value="1"/>
</dbReference>
<evidence type="ECO:0000259" key="7">
    <source>
        <dbReference type="PROSITE" id="PS50200"/>
    </source>
</evidence>
<name>A0A182RCG6_ANOFN</name>
<dbReference type="PROSITE" id="PS00478">
    <property type="entry name" value="LIM_DOMAIN_1"/>
    <property type="match status" value="1"/>
</dbReference>
<feature type="region of interest" description="Disordered" evidence="5">
    <location>
        <begin position="246"/>
        <end position="272"/>
    </location>
</feature>
<dbReference type="GO" id="GO:0046872">
    <property type="term" value="F:metal ion binding"/>
    <property type="evidence" value="ECO:0007669"/>
    <property type="project" value="UniProtKB-KW"/>
</dbReference>
<proteinExistence type="predicted"/>
<dbReference type="Gene3D" id="3.10.20.90">
    <property type="entry name" value="Phosphatidylinositol 3-kinase Catalytic Subunit, Chain A, domain 1"/>
    <property type="match status" value="1"/>
</dbReference>
<dbReference type="Pfam" id="PF00788">
    <property type="entry name" value="RA"/>
    <property type="match status" value="1"/>
</dbReference>
<dbReference type="Pfam" id="PF00412">
    <property type="entry name" value="LIM"/>
    <property type="match status" value="1"/>
</dbReference>
<dbReference type="InterPro" id="IPR011524">
    <property type="entry name" value="SARAH_dom"/>
</dbReference>
<keyword evidence="1 4" id="KW-0479">Metal-binding</keyword>
<feature type="compositionally biased region" description="Polar residues" evidence="5">
    <location>
        <begin position="211"/>
        <end position="228"/>
    </location>
</feature>
<evidence type="ECO:0000259" key="8">
    <source>
        <dbReference type="PROSITE" id="PS50951"/>
    </source>
</evidence>
<feature type="region of interest" description="Disordered" evidence="5">
    <location>
        <begin position="309"/>
        <end position="391"/>
    </location>
</feature>
<evidence type="ECO:0000256" key="3">
    <source>
        <dbReference type="ARBA" id="ARBA00023038"/>
    </source>
</evidence>
<feature type="compositionally biased region" description="Polar residues" evidence="5">
    <location>
        <begin position="329"/>
        <end position="341"/>
    </location>
</feature>
<dbReference type="PROSITE" id="PS50951">
    <property type="entry name" value="SARAH"/>
    <property type="match status" value="1"/>
</dbReference>
<feature type="compositionally biased region" description="Polar residues" evidence="5">
    <location>
        <begin position="555"/>
        <end position="568"/>
    </location>
</feature>
<dbReference type="EnsemblMetazoa" id="AFUN003882-RA">
    <property type="protein sequence ID" value="AFUN003882-PA"/>
    <property type="gene ID" value="AFUN003882"/>
</dbReference>
<dbReference type="CDD" id="cd21886">
    <property type="entry name" value="SARAH_RASSF2-like"/>
    <property type="match status" value="1"/>
</dbReference>
<dbReference type="Gene3D" id="2.10.110.10">
    <property type="entry name" value="Cysteine Rich Protein"/>
    <property type="match status" value="1"/>
</dbReference>
<protein>
    <submittedName>
        <fullName evidence="9">Uncharacterized protein</fullName>
    </submittedName>
</protein>
<evidence type="ECO:0000256" key="1">
    <source>
        <dbReference type="ARBA" id="ARBA00022723"/>
    </source>
</evidence>
<feature type="region of interest" description="Disordered" evidence="5">
    <location>
        <begin position="636"/>
        <end position="677"/>
    </location>
</feature>
<dbReference type="FunFam" id="2.10.110.10:FF:000104">
    <property type="entry name" value="Ras association domain-containing protein 2"/>
    <property type="match status" value="1"/>
</dbReference>
<accession>A0A182RCG6</accession>
<dbReference type="VEuPathDB" id="VectorBase:AFUN2_012462"/>
<keyword evidence="3 4" id="KW-0440">LIM domain</keyword>
<dbReference type="CDD" id="cd09401">
    <property type="entry name" value="LIM_TLP_like"/>
    <property type="match status" value="1"/>
</dbReference>
<feature type="region of interest" description="Disordered" evidence="5">
    <location>
        <begin position="72"/>
        <end position="101"/>
    </location>
</feature>
<feature type="region of interest" description="Disordered" evidence="5">
    <location>
        <begin position="163"/>
        <end position="228"/>
    </location>
</feature>
<dbReference type="SUPFAM" id="SSF57716">
    <property type="entry name" value="Glucocorticoid receptor-like (DNA-binding domain)"/>
    <property type="match status" value="2"/>
</dbReference>
<evidence type="ECO:0000256" key="4">
    <source>
        <dbReference type="PROSITE-ProRule" id="PRU00125"/>
    </source>
</evidence>
<evidence type="ECO:0000259" key="6">
    <source>
        <dbReference type="PROSITE" id="PS50023"/>
    </source>
</evidence>
<feature type="domain" description="LIM zinc-binding" evidence="6">
    <location>
        <begin position="2"/>
        <end position="63"/>
    </location>
</feature>
<feature type="compositionally biased region" description="Low complexity" evidence="5">
    <location>
        <begin position="362"/>
        <end position="383"/>
    </location>
</feature>
<feature type="domain" description="SARAH" evidence="8">
    <location>
        <begin position="785"/>
        <end position="832"/>
    </location>
</feature>
<feature type="region of interest" description="Disordered" evidence="5">
    <location>
        <begin position="491"/>
        <end position="593"/>
    </location>
</feature>
<dbReference type="GO" id="GO:0007165">
    <property type="term" value="P:signal transduction"/>
    <property type="evidence" value="ECO:0007669"/>
    <property type="project" value="InterPro"/>
</dbReference>
<dbReference type="STRING" id="62324.A0A182RCG6"/>
<feature type="compositionally biased region" description="Basic residues" evidence="5">
    <location>
        <begin position="665"/>
        <end position="677"/>
    </location>
</feature>
<feature type="domain" description="Ras-associating" evidence="7">
    <location>
        <begin position="685"/>
        <end position="777"/>
    </location>
</feature>
<dbReference type="PANTHER" id="PTHR22738:SF15">
    <property type="entry name" value="LD40758P"/>
    <property type="match status" value="1"/>
</dbReference>
<dbReference type="InterPro" id="IPR029071">
    <property type="entry name" value="Ubiquitin-like_domsf"/>
</dbReference>
<dbReference type="PANTHER" id="PTHR22738">
    <property type="entry name" value="RASSF"/>
    <property type="match status" value="1"/>
</dbReference>
<sequence>MWKCHKCGKPVFFAERKQSLGYDWHPECLRCEECGKRLNPGQHAEHKGVPYCHVPCYGALFGPQLFGHGTRVESHKSFGQPDQKKQAIQRSPAGPTVPRGHLESKLKCYNQFHNNKSMEIRSREVNGRLVLEGALRIYWGVQGMIHLKEDDDQRTVVTVRKRNSYRQSTPVSLAHAAGVTSDDGDEGDEKENRPIGSDPQQGRGGAGVMGISTSSLTEPADSNNDTTTISESISYDTLSLSSELNSNFDSKPASSSESSKEVSPSHAGSKYVTLPPKLDVKQLDWDEIDELLQVERKLDESEKLYRTMPSPLASVGAGPGSGSGDRSIASESITDTDYKTLTPNTATGGSGGSGDSGDSDRTTTGGPDTSTSVTSTGTSVTTNGDDDFRTPEATLRSQDFEAFKMQISREFINSTAEMGTTDGTLKLNQPIDPARINDSLKLYNDGVMNRSLSDEQCRNAMFSLPAGNITGSFHVESGGNEEDETTLRHPANGIYATPNHIRQSSNDSPKKRIHLQRPHPTTDAPSSEATTNGGGVTSPGTDTDSWTADRGLLRSKSQGNHYSGNSLMDSDGEEESGGTGSETLKPSDKPPASIHIRMDCYDELESPSSARGITSSEDGDMTAVTTTTVTTTTLPSEYSTSISGHPVTDDGVVLRKPPKTGSTAIKRRSGNRRSRTKLKRRCSINGHFYNRETSFFTPPYGSQMNVWVTSLVNTQEVINLLLEKYKVESKAENFALFIVRDNGEQKKLKDDDYPLVTRVILGPHEDIAKLFLMDGQQTQEISSEVAQFLNLSIPECRAILERFHEEEQRELHRIRFKFAELRKRIIQRMESLKVRL</sequence>
<dbReference type="InterPro" id="IPR001781">
    <property type="entry name" value="Znf_LIM"/>
</dbReference>
<organism evidence="9">
    <name type="scientific">Anopheles funestus</name>
    <name type="common">African malaria mosquito</name>
    <dbReference type="NCBI Taxonomy" id="62324"/>
    <lineage>
        <taxon>Eukaryota</taxon>
        <taxon>Metazoa</taxon>
        <taxon>Ecdysozoa</taxon>
        <taxon>Arthropoda</taxon>
        <taxon>Hexapoda</taxon>
        <taxon>Insecta</taxon>
        <taxon>Pterygota</taxon>
        <taxon>Neoptera</taxon>
        <taxon>Endopterygota</taxon>
        <taxon>Diptera</taxon>
        <taxon>Nematocera</taxon>
        <taxon>Culicoidea</taxon>
        <taxon>Culicidae</taxon>
        <taxon>Anophelinae</taxon>
        <taxon>Anopheles</taxon>
    </lineage>
</organism>
<reference evidence="9" key="1">
    <citation type="submission" date="2020-05" db="UniProtKB">
        <authorList>
            <consortium name="EnsemblMetazoa"/>
        </authorList>
    </citation>
    <scope>IDENTIFICATION</scope>
    <source>
        <strain evidence="9">FUMOZ</strain>
    </source>
</reference>
<dbReference type="PROSITE" id="PS50200">
    <property type="entry name" value="RA"/>
    <property type="match status" value="1"/>
</dbReference>
<evidence type="ECO:0000313" key="9">
    <source>
        <dbReference type="EnsemblMetazoa" id="AFUN003882-PA"/>
    </source>
</evidence>
<dbReference type="InterPro" id="IPR000159">
    <property type="entry name" value="RA_dom"/>
</dbReference>
<dbReference type="SMART" id="SM00132">
    <property type="entry name" value="LIM"/>
    <property type="match status" value="1"/>
</dbReference>
<dbReference type="VEuPathDB" id="VectorBase:AFUN003882"/>
<dbReference type="AlphaFoldDB" id="A0A182RCG6"/>
<dbReference type="FunFam" id="3.10.20.90:FF:000278">
    <property type="entry name" value="serine-rich adhesin for platelets"/>
    <property type="match status" value="1"/>
</dbReference>
<dbReference type="CDD" id="cd01784">
    <property type="entry name" value="RA_RASSF2_like"/>
    <property type="match status" value="1"/>
</dbReference>
<feature type="compositionally biased region" description="Low complexity" evidence="5">
    <location>
        <begin position="250"/>
        <end position="265"/>
    </location>
</feature>
<keyword evidence="2 4" id="KW-0862">Zinc</keyword>
<dbReference type="InterPro" id="IPR033614">
    <property type="entry name" value="RASSF1-6"/>
</dbReference>
<evidence type="ECO:0000256" key="5">
    <source>
        <dbReference type="SAM" id="MobiDB-lite"/>
    </source>
</evidence>
<dbReference type="PROSITE" id="PS50023">
    <property type="entry name" value="LIM_DOMAIN_2"/>
    <property type="match status" value="1"/>
</dbReference>